<protein>
    <submittedName>
        <fullName evidence="1">Uncharacterized protein</fullName>
    </submittedName>
</protein>
<sequence length="66" mass="7384">MRRRQKNSRPEPSQGENIKLDSKKTSNSRSFPMAVGKHLVCVCTLSLSLSLSLSLCFLSLHPFHAL</sequence>
<organism evidence="1 2">
    <name type="scientific">Smallanthus sonchifolius</name>
    <dbReference type="NCBI Taxonomy" id="185202"/>
    <lineage>
        <taxon>Eukaryota</taxon>
        <taxon>Viridiplantae</taxon>
        <taxon>Streptophyta</taxon>
        <taxon>Embryophyta</taxon>
        <taxon>Tracheophyta</taxon>
        <taxon>Spermatophyta</taxon>
        <taxon>Magnoliopsida</taxon>
        <taxon>eudicotyledons</taxon>
        <taxon>Gunneridae</taxon>
        <taxon>Pentapetalae</taxon>
        <taxon>asterids</taxon>
        <taxon>campanulids</taxon>
        <taxon>Asterales</taxon>
        <taxon>Asteraceae</taxon>
        <taxon>Asteroideae</taxon>
        <taxon>Heliantheae alliance</taxon>
        <taxon>Millerieae</taxon>
        <taxon>Smallanthus</taxon>
    </lineage>
</organism>
<reference evidence="2" key="1">
    <citation type="journal article" date="2022" name="Mol. Ecol. Resour.">
        <title>The genomes of chicory, endive, great burdock and yacon provide insights into Asteraceae palaeo-polyploidization history and plant inulin production.</title>
        <authorList>
            <person name="Fan W."/>
            <person name="Wang S."/>
            <person name="Wang H."/>
            <person name="Wang A."/>
            <person name="Jiang F."/>
            <person name="Liu H."/>
            <person name="Zhao H."/>
            <person name="Xu D."/>
            <person name="Zhang Y."/>
        </authorList>
    </citation>
    <scope>NUCLEOTIDE SEQUENCE [LARGE SCALE GENOMIC DNA]</scope>
    <source>
        <strain evidence="2">cv. Yunnan</strain>
    </source>
</reference>
<dbReference type="Proteomes" id="UP001056120">
    <property type="component" value="Linkage Group LG06"/>
</dbReference>
<keyword evidence="2" id="KW-1185">Reference proteome</keyword>
<evidence type="ECO:0000313" key="1">
    <source>
        <dbReference type="EMBL" id="KAI3812924.1"/>
    </source>
</evidence>
<name>A0ACB9IY20_9ASTR</name>
<evidence type="ECO:0000313" key="2">
    <source>
        <dbReference type="Proteomes" id="UP001056120"/>
    </source>
</evidence>
<proteinExistence type="predicted"/>
<accession>A0ACB9IY20</accession>
<gene>
    <name evidence="1" type="ORF">L1987_17637</name>
</gene>
<dbReference type="EMBL" id="CM042023">
    <property type="protein sequence ID" value="KAI3812924.1"/>
    <property type="molecule type" value="Genomic_DNA"/>
</dbReference>
<comment type="caution">
    <text evidence="1">The sequence shown here is derived from an EMBL/GenBank/DDBJ whole genome shotgun (WGS) entry which is preliminary data.</text>
</comment>
<reference evidence="1 2" key="2">
    <citation type="journal article" date="2022" name="Mol. Ecol. Resour.">
        <title>The genomes of chicory, endive, great burdock and yacon provide insights into Asteraceae paleo-polyploidization history and plant inulin production.</title>
        <authorList>
            <person name="Fan W."/>
            <person name="Wang S."/>
            <person name="Wang H."/>
            <person name="Wang A."/>
            <person name="Jiang F."/>
            <person name="Liu H."/>
            <person name="Zhao H."/>
            <person name="Xu D."/>
            <person name="Zhang Y."/>
        </authorList>
    </citation>
    <scope>NUCLEOTIDE SEQUENCE [LARGE SCALE GENOMIC DNA]</scope>
    <source>
        <strain evidence="2">cv. Yunnan</strain>
        <tissue evidence="1">Leaves</tissue>
    </source>
</reference>